<keyword evidence="5" id="KW-0677">Repeat</keyword>
<comment type="catalytic activity">
    <reaction evidence="1">
        <text>[E2 ubiquitin-conjugating enzyme]-S-ubiquitinyl-L-cysteine + [acceptor protein]-L-lysine = [E2 ubiquitin-conjugating enzyme]-L-cysteine + [acceptor protein]-N(6)-ubiquitinyl-L-lysine.</text>
        <dbReference type="EC" id="2.3.2.31"/>
    </reaction>
</comment>
<evidence type="ECO:0000256" key="7">
    <source>
        <dbReference type="ARBA" id="ARBA00022786"/>
    </source>
</evidence>
<dbReference type="Proteomes" id="UP000054321">
    <property type="component" value="Unassembled WGS sequence"/>
</dbReference>
<dbReference type="SUPFAM" id="SSF57850">
    <property type="entry name" value="RING/U-box"/>
    <property type="match status" value="3"/>
</dbReference>
<dbReference type="InterPro" id="IPR044066">
    <property type="entry name" value="TRIAD_supradom"/>
</dbReference>
<dbReference type="AlphaFoldDB" id="A0A0C3HCA0"/>
<evidence type="ECO:0000256" key="4">
    <source>
        <dbReference type="ARBA" id="ARBA00022723"/>
    </source>
</evidence>
<dbReference type="SMART" id="SM00647">
    <property type="entry name" value="IBR"/>
    <property type="match status" value="1"/>
</dbReference>
<protein>
    <recommendedName>
        <fullName evidence="2">RBR-type E3 ubiquitin transferase</fullName>
        <ecNumber evidence="2">2.3.2.31</ecNumber>
    </recommendedName>
</protein>
<dbReference type="PANTHER" id="PTHR11685">
    <property type="entry name" value="RBR FAMILY RING FINGER AND IBR DOMAIN-CONTAINING"/>
    <property type="match status" value="1"/>
</dbReference>
<evidence type="ECO:0000256" key="8">
    <source>
        <dbReference type="ARBA" id="ARBA00022833"/>
    </source>
</evidence>
<dbReference type="STRING" id="913774.A0A0C3HCA0"/>
<sequence length="434" mass="49197">MDEDSAALIIQLQIKDSQLLFERCEGKGKGREGELSDWHLAISLYQKDLERDASIVADRMMTRSIARACQSDGNFLTTVLSQEQTATSDREIACRLGDVHDQDHTPPWTITSVEMDEELLAKLSALYVESPAGDFSFEAASLSNHGEAESSGWAATRPTATYRRCTACQEHVRFFDTARVPCDHEYCRDCLQDLFRASMSDDSLFPPRCCRQLITTSGVRIFLTTDLIKQYEQRKVELETPDRTYCSNPLCSSFIHPKDITNEQASCPDCGAITCTVCKAPGHGGDCPADTALQQVLQTADENGWQRCYSCRRLVELDIGCNHITCRCGAQFCYICAERWKTCVCPQWNEERLLRRANQVVARRPVGGGPLEVRARVAAAAEHLRDRHHCEHESWDYVRGEHRCEECYHTLPSYIFECRQCHIQACNRCTKNRL</sequence>
<dbReference type="InParanoid" id="A0A0C3HCA0"/>
<dbReference type="PROSITE" id="PS51873">
    <property type="entry name" value="TRIAD"/>
    <property type="match status" value="1"/>
</dbReference>
<keyword evidence="6" id="KW-0863">Zinc-finger</keyword>
<evidence type="ECO:0000313" key="10">
    <source>
        <dbReference type="EMBL" id="KIN00002.1"/>
    </source>
</evidence>
<dbReference type="HOGENOM" id="CLU_022048_7_6_1"/>
<evidence type="ECO:0000313" key="11">
    <source>
        <dbReference type="Proteomes" id="UP000054321"/>
    </source>
</evidence>
<dbReference type="GO" id="GO:0016567">
    <property type="term" value="P:protein ubiquitination"/>
    <property type="evidence" value="ECO:0007669"/>
    <property type="project" value="InterPro"/>
</dbReference>
<evidence type="ECO:0000256" key="5">
    <source>
        <dbReference type="ARBA" id="ARBA00022737"/>
    </source>
</evidence>
<keyword evidence="3" id="KW-0808">Transferase</keyword>
<dbReference type="Pfam" id="PF01485">
    <property type="entry name" value="IBR"/>
    <property type="match status" value="1"/>
</dbReference>
<dbReference type="InterPro" id="IPR002867">
    <property type="entry name" value="IBR_dom"/>
</dbReference>
<dbReference type="OrthoDB" id="9977870at2759"/>
<accession>A0A0C3HCA0</accession>
<organism evidence="10 11">
    <name type="scientific">Oidiodendron maius (strain Zn)</name>
    <dbReference type="NCBI Taxonomy" id="913774"/>
    <lineage>
        <taxon>Eukaryota</taxon>
        <taxon>Fungi</taxon>
        <taxon>Dikarya</taxon>
        <taxon>Ascomycota</taxon>
        <taxon>Pezizomycotina</taxon>
        <taxon>Leotiomycetes</taxon>
        <taxon>Leotiomycetes incertae sedis</taxon>
        <taxon>Myxotrichaceae</taxon>
        <taxon>Oidiodendron</taxon>
    </lineage>
</organism>
<dbReference type="EMBL" id="KN832878">
    <property type="protein sequence ID" value="KIN00002.1"/>
    <property type="molecule type" value="Genomic_DNA"/>
</dbReference>
<dbReference type="EC" id="2.3.2.31" evidence="2"/>
<dbReference type="CDD" id="cd22584">
    <property type="entry name" value="Rcat_RBR_unk"/>
    <property type="match status" value="1"/>
</dbReference>
<evidence type="ECO:0000256" key="2">
    <source>
        <dbReference type="ARBA" id="ARBA00012251"/>
    </source>
</evidence>
<reference evidence="10 11" key="1">
    <citation type="submission" date="2014-04" db="EMBL/GenBank/DDBJ databases">
        <authorList>
            <consortium name="DOE Joint Genome Institute"/>
            <person name="Kuo A."/>
            <person name="Martino E."/>
            <person name="Perotto S."/>
            <person name="Kohler A."/>
            <person name="Nagy L.G."/>
            <person name="Floudas D."/>
            <person name="Copeland A."/>
            <person name="Barry K.W."/>
            <person name="Cichocki N."/>
            <person name="Veneault-Fourrey C."/>
            <person name="LaButti K."/>
            <person name="Lindquist E.A."/>
            <person name="Lipzen A."/>
            <person name="Lundell T."/>
            <person name="Morin E."/>
            <person name="Murat C."/>
            <person name="Sun H."/>
            <person name="Tunlid A."/>
            <person name="Henrissat B."/>
            <person name="Grigoriev I.V."/>
            <person name="Hibbett D.S."/>
            <person name="Martin F."/>
            <person name="Nordberg H.P."/>
            <person name="Cantor M.N."/>
            <person name="Hua S.X."/>
        </authorList>
    </citation>
    <scope>NUCLEOTIDE SEQUENCE [LARGE SCALE GENOMIC DNA]</scope>
    <source>
        <strain evidence="10 11">Zn</strain>
    </source>
</reference>
<proteinExistence type="predicted"/>
<dbReference type="Gene3D" id="3.30.40.10">
    <property type="entry name" value="Zinc/RING finger domain, C3HC4 (zinc finger)"/>
    <property type="match status" value="1"/>
</dbReference>
<dbReference type="InterPro" id="IPR031127">
    <property type="entry name" value="E3_UB_ligase_RBR"/>
</dbReference>
<dbReference type="InterPro" id="IPR013083">
    <property type="entry name" value="Znf_RING/FYVE/PHD"/>
</dbReference>
<dbReference type="GO" id="GO:0008270">
    <property type="term" value="F:zinc ion binding"/>
    <property type="evidence" value="ECO:0007669"/>
    <property type="project" value="UniProtKB-KW"/>
</dbReference>
<dbReference type="PROSITE" id="PS00518">
    <property type="entry name" value="ZF_RING_1"/>
    <property type="match status" value="1"/>
</dbReference>
<name>A0A0C3HCA0_OIDMZ</name>
<evidence type="ECO:0000256" key="6">
    <source>
        <dbReference type="ARBA" id="ARBA00022771"/>
    </source>
</evidence>
<dbReference type="CDD" id="cd20335">
    <property type="entry name" value="BRcat_RBR"/>
    <property type="match status" value="1"/>
</dbReference>
<gene>
    <name evidence="10" type="ORF">OIDMADRAFT_125531</name>
</gene>
<dbReference type="Gene3D" id="1.20.120.1750">
    <property type="match status" value="1"/>
</dbReference>
<dbReference type="InterPro" id="IPR017907">
    <property type="entry name" value="Znf_RING_CS"/>
</dbReference>
<evidence type="ECO:0000259" key="9">
    <source>
        <dbReference type="PROSITE" id="PS51873"/>
    </source>
</evidence>
<keyword evidence="11" id="KW-1185">Reference proteome</keyword>
<keyword evidence="4" id="KW-0479">Metal-binding</keyword>
<evidence type="ECO:0000256" key="3">
    <source>
        <dbReference type="ARBA" id="ARBA00022679"/>
    </source>
</evidence>
<keyword evidence="8" id="KW-0862">Zinc</keyword>
<evidence type="ECO:0000256" key="1">
    <source>
        <dbReference type="ARBA" id="ARBA00001798"/>
    </source>
</evidence>
<reference evidence="11" key="2">
    <citation type="submission" date="2015-01" db="EMBL/GenBank/DDBJ databases">
        <title>Evolutionary Origins and Diversification of the Mycorrhizal Mutualists.</title>
        <authorList>
            <consortium name="DOE Joint Genome Institute"/>
            <consortium name="Mycorrhizal Genomics Consortium"/>
            <person name="Kohler A."/>
            <person name="Kuo A."/>
            <person name="Nagy L.G."/>
            <person name="Floudas D."/>
            <person name="Copeland A."/>
            <person name="Barry K.W."/>
            <person name="Cichocki N."/>
            <person name="Veneault-Fourrey C."/>
            <person name="LaButti K."/>
            <person name="Lindquist E.A."/>
            <person name="Lipzen A."/>
            <person name="Lundell T."/>
            <person name="Morin E."/>
            <person name="Murat C."/>
            <person name="Riley R."/>
            <person name="Ohm R."/>
            <person name="Sun H."/>
            <person name="Tunlid A."/>
            <person name="Henrissat B."/>
            <person name="Grigoriev I.V."/>
            <person name="Hibbett D.S."/>
            <person name="Martin F."/>
        </authorList>
    </citation>
    <scope>NUCLEOTIDE SEQUENCE [LARGE SCALE GENOMIC DNA]</scope>
    <source>
        <strain evidence="11">Zn</strain>
    </source>
</reference>
<feature type="domain" description="RING-type" evidence="9">
    <location>
        <begin position="161"/>
        <end position="349"/>
    </location>
</feature>
<keyword evidence="7" id="KW-0833">Ubl conjugation pathway</keyword>
<dbReference type="GO" id="GO:0061630">
    <property type="term" value="F:ubiquitin protein ligase activity"/>
    <property type="evidence" value="ECO:0007669"/>
    <property type="project" value="UniProtKB-EC"/>
</dbReference>